<gene>
    <name evidence="6" type="ORF">TRAPUB_11400</name>
</gene>
<dbReference type="OrthoDB" id="3341102at2759"/>
<reference evidence="6 7" key="1">
    <citation type="submission" date="2016-10" db="EMBL/GenBank/DDBJ databases">
        <title>Genome sequence of the basidiomycete white-rot fungus Trametes pubescens.</title>
        <authorList>
            <person name="Makela M.R."/>
            <person name="Granchi Z."/>
            <person name="Peng M."/>
            <person name="De Vries R.P."/>
            <person name="Grigoriev I."/>
            <person name="Riley R."/>
            <person name="Hilden K."/>
        </authorList>
    </citation>
    <scope>NUCLEOTIDE SEQUENCE [LARGE SCALE GENOMIC DNA]</scope>
    <source>
        <strain evidence="6 7">FBCC735</strain>
    </source>
</reference>
<protein>
    <recommendedName>
        <fullName evidence="5">Ubiquitin-like protease family profile domain-containing protein</fullName>
    </recommendedName>
</protein>
<feature type="region of interest" description="Disordered" evidence="4">
    <location>
        <begin position="455"/>
        <end position="476"/>
    </location>
</feature>
<dbReference type="AlphaFoldDB" id="A0A1M2VX10"/>
<dbReference type="Pfam" id="PF03184">
    <property type="entry name" value="DDE_1"/>
    <property type="match status" value="1"/>
</dbReference>
<name>A0A1M2VX10_TRAPU</name>
<proteinExistence type="inferred from homology"/>
<keyword evidence="3" id="KW-0378">Hydrolase</keyword>
<feature type="region of interest" description="Disordered" evidence="4">
    <location>
        <begin position="1086"/>
        <end position="1120"/>
    </location>
</feature>
<dbReference type="Proteomes" id="UP000184267">
    <property type="component" value="Unassembled WGS sequence"/>
</dbReference>
<dbReference type="GO" id="GO:0006508">
    <property type="term" value="P:proteolysis"/>
    <property type="evidence" value="ECO:0007669"/>
    <property type="project" value="UniProtKB-KW"/>
</dbReference>
<comment type="caution">
    <text evidence="6">The sequence shown here is derived from an EMBL/GenBank/DDBJ whole genome shotgun (WGS) entry which is preliminary data.</text>
</comment>
<dbReference type="EMBL" id="MNAD01000534">
    <property type="protein sequence ID" value="OJT12062.1"/>
    <property type="molecule type" value="Genomic_DNA"/>
</dbReference>
<evidence type="ECO:0000313" key="7">
    <source>
        <dbReference type="Proteomes" id="UP000184267"/>
    </source>
</evidence>
<evidence type="ECO:0000256" key="4">
    <source>
        <dbReference type="SAM" id="MobiDB-lite"/>
    </source>
</evidence>
<dbReference type="OMA" id="YVENILI"/>
<feature type="region of interest" description="Disordered" evidence="4">
    <location>
        <begin position="516"/>
        <end position="536"/>
    </location>
</feature>
<dbReference type="PROSITE" id="PS50600">
    <property type="entry name" value="ULP_PROTEASE"/>
    <property type="match status" value="1"/>
</dbReference>
<feature type="domain" description="Ubiquitin-like protease family profile" evidence="5">
    <location>
        <begin position="168"/>
        <end position="338"/>
    </location>
</feature>
<dbReference type="GO" id="GO:0008234">
    <property type="term" value="F:cysteine-type peptidase activity"/>
    <property type="evidence" value="ECO:0007669"/>
    <property type="project" value="InterPro"/>
</dbReference>
<dbReference type="STRING" id="154538.A0A1M2VX10"/>
<organism evidence="6 7">
    <name type="scientific">Trametes pubescens</name>
    <name type="common">White-rot fungus</name>
    <dbReference type="NCBI Taxonomy" id="154538"/>
    <lineage>
        <taxon>Eukaryota</taxon>
        <taxon>Fungi</taxon>
        <taxon>Dikarya</taxon>
        <taxon>Basidiomycota</taxon>
        <taxon>Agaricomycotina</taxon>
        <taxon>Agaricomycetes</taxon>
        <taxon>Polyporales</taxon>
        <taxon>Polyporaceae</taxon>
        <taxon>Trametes</taxon>
    </lineage>
</organism>
<dbReference type="SUPFAM" id="SSF54001">
    <property type="entry name" value="Cysteine proteinases"/>
    <property type="match status" value="1"/>
</dbReference>
<evidence type="ECO:0000313" key="6">
    <source>
        <dbReference type="EMBL" id="OJT12062.1"/>
    </source>
</evidence>
<dbReference type="GO" id="GO:0003676">
    <property type="term" value="F:nucleic acid binding"/>
    <property type="evidence" value="ECO:0007669"/>
    <property type="project" value="InterPro"/>
</dbReference>
<sequence>MLSPKDSKNWLLPPVSFTSLWVLPTSSIIQLLHTNQHLPSIDASKAAKTHPFPYSSRIPTDNHDVLRARSVPPVQTLLILKDGLAGAAGSGSRSFLDPRFSDEPTPLWMVTYWMQVTQALQVREDWKLSYRWLEEARGHQDPTVSQLATQALQTLTHLPWNSKVDGAHGAVGRDLAAVLSDSWLSTTVIKSLMQIVAHRLAADPTLRETIEVHDLTVYETLRKCTVEWDQYETARCFTALRALASRLEHPSHRLKLVFLPWNINDNHWVVYCLDVEAREVRYGDSLKREPLTADMLAIQKWLRLANLGLWEWGDDLASGSQMDSHSCGIAMANIIQHACFGDALWSPSTASLCRLRAYLQLVKNYMVHTLATVAPTIIVAAVADTIHIDPQQYSTGLSSQTSSPSMPGWKVVTKGEHAENMRREHDRDREADAEAARQEAVTAERVMLEKREGARLRKAAERKRKRAAERRAGLRDAQGKRIPPKTVKTLQTHDTSKANTLVSFASHPRQLLATEVSTNQKPQGRKRKHVEDAPKGIPKSNWLHPLLFSQIVSAALRTGHPLNAACITRTLKQRNFTDFGQLRQQVIGRYIDPDTRGWKASVLLRVQRFTEKAPSNRTGILAQRPDVVDAVISELKSFRAGGLSVLLPTARAVMLAHIQTSAPELLVEGPTGRTFHCSDSFMRKFLGKEMGWSLRKATRAAQKTPTNIQLQSPARLTYEKIGAKQVALLGAEEKRAFTVLVGVAASGAVLPFQSIWHGKSNRSCPSKDAAQRAEADELGFRFEPSKTSTYWSTFALMKSYVGDILVPYLEGQKMKLGLPPAQRSLLQLDVWVVHRGTEFRTWLTETHPAIIRDFVPAGCTGIFQPCDTGIQRPLKQAIRQAQQEDLIVEARKAIEENRRRTKNGQDPVPFKFDIRLGVLRDRSVRWLLEVYKAIDNPALVKKAFEICRVGDDAALNLSQESLQSTHAQALVADLQAQDPAKWVQSSLNTITDSIVDDLPQPTEPASPFDNDPEYIDDVTVPVDRVVACGMASSTSHAAEFRVDQWGDIEACSPLEDPEYERPGGPSLWEEHQVESVVDQLQVQKARDGSTAVQGGVGHTRRGGSFDDADSASISALTSPDLEVHATSRPRTKKVKLYY</sequence>
<keyword evidence="2" id="KW-0645">Protease</keyword>
<keyword evidence="7" id="KW-1185">Reference proteome</keyword>
<dbReference type="Pfam" id="PF02902">
    <property type="entry name" value="Peptidase_C48"/>
    <property type="match status" value="1"/>
</dbReference>
<evidence type="ECO:0000256" key="1">
    <source>
        <dbReference type="ARBA" id="ARBA00005234"/>
    </source>
</evidence>
<evidence type="ECO:0000259" key="5">
    <source>
        <dbReference type="PROSITE" id="PS50600"/>
    </source>
</evidence>
<accession>A0A1M2VX10</accession>
<evidence type="ECO:0000256" key="3">
    <source>
        <dbReference type="ARBA" id="ARBA00022801"/>
    </source>
</evidence>
<dbReference type="InterPro" id="IPR038765">
    <property type="entry name" value="Papain-like_cys_pep_sf"/>
</dbReference>
<dbReference type="GO" id="GO:0019783">
    <property type="term" value="F:ubiquitin-like protein peptidase activity"/>
    <property type="evidence" value="ECO:0007669"/>
    <property type="project" value="UniProtKB-ARBA"/>
</dbReference>
<dbReference type="Gene3D" id="3.40.395.10">
    <property type="entry name" value="Adenoviral Proteinase, Chain A"/>
    <property type="match status" value="1"/>
</dbReference>
<evidence type="ECO:0000256" key="2">
    <source>
        <dbReference type="ARBA" id="ARBA00022670"/>
    </source>
</evidence>
<comment type="similarity">
    <text evidence="1">Belongs to the peptidase C48 family.</text>
</comment>
<dbReference type="InterPro" id="IPR003653">
    <property type="entry name" value="Peptidase_C48_C"/>
</dbReference>
<dbReference type="InterPro" id="IPR004875">
    <property type="entry name" value="DDE_SF_endonuclease_dom"/>
</dbReference>